<dbReference type="EMBL" id="JAQOMS010000002">
    <property type="protein sequence ID" value="MDC2890200.1"/>
    <property type="molecule type" value="Genomic_DNA"/>
</dbReference>
<dbReference type="RefSeq" id="WP_272181455.1">
    <property type="nucleotide sequence ID" value="NZ_JAQOMS010000002.1"/>
</dbReference>
<comment type="caution">
    <text evidence="2">The sequence shown here is derived from an EMBL/GenBank/DDBJ whole genome shotgun (WGS) entry which is preliminary data.</text>
</comment>
<accession>A0ABT5FF78</accession>
<protein>
    <submittedName>
        <fullName evidence="2">Surface lipoprotein assembly modifier</fullName>
    </submittedName>
</protein>
<dbReference type="Proteomes" id="UP001528411">
    <property type="component" value="Unassembled WGS sequence"/>
</dbReference>
<evidence type="ECO:0000313" key="3">
    <source>
        <dbReference type="Proteomes" id="UP001528411"/>
    </source>
</evidence>
<sequence>MRKVNPEKLQYNLELLTGLLVDNNLVNSPSAASVVIYGKEFFFNENLRPTEANGVFVGANASISKLLDNDKRLSLKMNIASSNYLNKPDGNTLLVDFVGGYHAKLGQSEYGIEPRFASVSIGGEALLNIASLGARFTTFLNNKIRVSPMLEYAKYDYTSSFDRSADVIRPQVLVNYSYSQKLMIIGVWSMNLASAKEKQNSYTGLRYEIGTRYRYNSNLMFGADYSLNTLDFDEQLDAFDVKRADTRHSFNINSSLNLKGLGFPRLTLDVGINHFQNDSNIGLYANQRTQFYSLVRYAAF</sequence>
<organism evidence="2 3">
    <name type="scientific">Psychrosphaera algicola</name>
    <dbReference type="NCBI Taxonomy" id="3023714"/>
    <lineage>
        <taxon>Bacteria</taxon>
        <taxon>Pseudomonadati</taxon>
        <taxon>Pseudomonadota</taxon>
        <taxon>Gammaproteobacteria</taxon>
        <taxon>Alteromonadales</taxon>
        <taxon>Pseudoalteromonadaceae</taxon>
        <taxon>Psychrosphaera</taxon>
    </lineage>
</organism>
<reference evidence="2 3" key="1">
    <citation type="submission" date="2023-01" db="EMBL/GenBank/DDBJ databases">
        <title>Psychrosphaera sp. nov., isolated from marine algae.</title>
        <authorList>
            <person name="Bayburt H."/>
            <person name="Choi B.J."/>
            <person name="Kim J.M."/>
            <person name="Choi D.G."/>
            <person name="Jeon C.O."/>
        </authorList>
    </citation>
    <scope>NUCLEOTIDE SEQUENCE [LARGE SCALE GENOMIC DNA]</scope>
    <source>
        <strain evidence="2 3">G1-22</strain>
    </source>
</reference>
<name>A0ABT5FF78_9GAMM</name>
<evidence type="ECO:0000313" key="2">
    <source>
        <dbReference type="EMBL" id="MDC2890200.1"/>
    </source>
</evidence>
<dbReference type="Pfam" id="PF04575">
    <property type="entry name" value="SlipAM"/>
    <property type="match status" value="1"/>
</dbReference>
<dbReference type="InterPro" id="IPR007655">
    <property type="entry name" value="Slam_C"/>
</dbReference>
<proteinExistence type="predicted"/>
<gene>
    <name evidence="2" type="ORF">PN838_17325</name>
</gene>
<feature type="domain" description="Surface lipoprotein assembly modifier C-terminal" evidence="1">
    <location>
        <begin position="18"/>
        <end position="292"/>
    </location>
</feature>
<evidence type="ECO:0000259" key="1">
    <source>
        <dbReference type="Pfam" id="PF04575"/>
    </source>
</evidence>
<keyword evidence="3" id="KW-1185">Reference proteome</keyword>
<keyword evidence="2" id="KW-0449">Lipoprotein</keyword>